<evidence type="ECO:0000256" key="6">
    <source>
        <dbReference type="ARBA" id="ARBA00022741"/>
    </source>
</evidence>
<keyword evidence="7" id="KW-0560">Oxidoreductase</keyword>
<organism evidence="12 13">
    <name type="scientific">Phenylobacterium soli</name>
    <dbReference type="NCBI Taxonomy" id="2170551"/>
    <lineage>
        <taxon>Bacteria</taxon>
        <taxon>Pseudomonadati</taxon>
        <taxon>Pseudomonadota</taxon>
        <taxon>Alphaproteobacteria</taxon>
        <taxon>Caulobacterales</taxon>
        <taxon>Caulobacteraceae</taxon>
        <taxon>Phenylobacterium</taxon>
    </lineage>
</organism>
<evidence type="ECO:0000313" key="13">
    <source>
        <dbReference type="Proteomes" id="UP000249254"/>
    </source>
</evidence>
<dbReference type="AlphaFoldDB" id="A0A328AIH4"/>
<evidence type="ECO:0000256" key="2">
    <source>
        <dbReference type="ARBA" id="ARBA00009881"/>
    </source>
</evidence>
<gene>
    <name evidence="12" type="ORF">DJ017_09395</name>
</gene>
<dbReference type="InterPro" id="IPR013785">
    <property type="entry name" value="Aldolase_TIM"/>
</dbReference>
<dbReference type="GO" id="GO:0018580">
    <property type="term" value="F:nitronate monooxygenase activity"/>
    <property type="evidence" value="ECO:0007669"/>
    <property type="project" value="InterPro"/>
</dbReference>
<evidence type="ECO:0000256" key="11">
    <source>
        <dbReference type="ARBA" id="ARBA00067136"/>
    </source>
</evidence>
<keyword evidence="3" id="KW-0216">Detoxification</keyword>
<evidence type="ECO:0000256" key="7">
    <source>
        <dbReference type="ARBA" id="ARBA00023002"/>
    </source>
</evidence>
<dbReference type="InterPro" id="IPR004136">
    <property type="entry name" value="NMO"/>
</dbReference>
<evidence type="ECO:0000256" key="3">
    <source>
        <dbReference type="ARBA" id="ARBA00022575"/>
    </source>
</evidence>
<dbReference type="GO" id="GO:0000166">
    <property type="term" value="F:nucleotide binding"/>
    <property type="evidence" value="ECO:0007669"/>
    <property type="project" value="UniProtKB-KW"/>
</dbReference>
<keyword evidence="6" id="KW-0547">Nucleotide-binding</keyword>
<dbReference type="Proteomes" id="UP000249254">
    <property type="component" value="Unassembled WGS sequence"/>
</dbReference>
<dbReference type="PANTHER" id="PTHR42747:SF3">
    <property type="entry name" value="NITRONATE MONOOXYGENASE-RELATED"/>
    <property type="match status" value="1"/>
</dbReference>
<comment type="catalytic activity">
    <reaction evidence="10">
        <text>3 propionate 3-nitronate + 3 O2 + H2O = 3 3-oxopropanoate + 2 nitrate + nitrite + H2O2 + 3 H(+)</text>
        <dbReference type="Rhea" id="RHEA:57332"/>
        <dbReference type="ChEBI" id="CHEBI:15377"/>
        <dbReference type="ChEBI" id="CHEBI:15378"/>
        <dbReference type="ChEBI" id="CHEBI:15379"/>
        <dbReference type="ChEBI" id="CHEBI:16240"/>
        <dbReference type="ChEBI" id="CHEBI:16301"/>
        <dbReference type="ChEBI" id="CHEBI:17632"/>
        <dbReference type="ChEBI" id="CHEBI:33190"/>
        <dbReference type="ChEBI" id="CHEBI:136067"/>
    </reaction>
</comment>
<comment type="caution">
    <text evidence="12">The sequence shown here is derived from an EMBL/GenBank/DDBJ whole genome shotgun (WGS) entry which is preliminary data.</text>
</comment>
<keyword evidence="13" id="KW-1185">Reference proteome</keyword>
<evidence type="ECO:0000256" key="10">
    <source>
        <dbReference type="ARBA" id="ARBA00049401"/>
    </source>
</evidence>
<comment type="similarity">
    <text evidence="2">Belongs to the nitronate monooxygenase family. NMO class I subfamily.</text>
</comment>
<keyword evidence="5" id="KW-0288">FMN</keyword>
<dbReference type="EMBL" id="QFYQ01000001">
    <property type="protein sequence ID" value="RAK54723.1"/>
    <property type="molecule type" value="Genomic_DNA"/>
</dbReference>
<proteinExistence type="inferred from homology"/>
<reference evidence="13" key="1">
    <citation type="submission" date="2018-05" db="EMBL/GenBank/DDBJ databases">
        <authorList>
            <person name="Li X."/>
        </authorList>
    </citation>
    <scope>NUCLEOTIDE SEQUENCE [LARGE SCALE GENOMIC DNA]</scope>
    <source>
        <strain evidence="13">LX32</strain>
    </source>
</reference>
<evidence type="ECO:0000256" key="8">
    <source>
        <dbReference type="ARBA" id="ARBA00023033"/>
    </source>
</evidence>
<protein>
    <recommendedName>
        <fullName evidence="11">Nitronate monooxygenase</fullName>
    </recommendedName>
    <alternativeName>
        <fullName evidence="9">Propionate 3-nitronate monooxygenase</fullName>
    </alternativeName>
</protein>
<name>A0A328AIH4_9CAUL</name>
<keyword evidence="8 12" id="KW-0503">Monooxygenase</keyword>
<dbReference type="OrthoDB" id="9778912at2"/>
<dbReference type="RefSeq" id="WP_111528474.1">
    <property type="nucleotide sequence ID" value="NZ_JBHRSG010000004.1"/>
</dbReference>
<evidence type="ECO:0000256" key="4">
    <source>
        <dbReference type="ARBA" id="ARBA00022630"/>
    </source>
</evidence>
<dbReference type="SUPFAM" id="SSF51412">
    <property type="entry name" value="Inosine monophosphate dehydrogenase (IMPDH)"/>
    <property type="match status" value="1"/>
</dbReference>
<dbReference type="PANTHER" id="PTHR42747">
    <property type="entry name" value="NITRONATE MONOOXYGENASE-RELATED"/>
    <property type="match status" value="1"/>
</dbReference>
<comment type="cofactor">
    <cofactor evidence="1">
        <name>FMN</name>
        <dbReference type="ChEBI" id="CHEBI:58210"/>
    </cofactor>
</comment>
<accession>A0A328AIH4</accession>
<dbReference type="FunFam" id="3.20.20.70:FF:000154">
    <property type="entry name" value="Probable nitronate monooxygenase"/>
    <property type="match status" value="1"/>
</dbReference>
<dbReference type="GO" id="GO:0009636">
    <property type="term" value="P:response to toxic substance"/>
    <property type="evidence" value="ECO:0007669"/>
    <property type="project" value="UniProtKB-KW"/>
</dbReference>
<evidence type="ECO:0000256" key="5">
    <source>
        <dbReference type="ARBA" id="ARBA00022643"/>
    </source>
</evidence>
<dbReference type="CDD" id="cd04730">
    <property type="entry name" value="NPD_like"/>
    <property type="match status" value="1"/>
</dbReference>
<dbReference type="Pfam" id="PF03060">
    <property type="entry name" value="NMO"/>
    <property type="match status" value="1"/>
</dbReference>
<keyword evidence="4" id="KW-0285">Flavoprotein</keyword>
<evidence type="ECO:0000256" key="1">
    <source>
        <dbReference type="ARBA" id="ARBA00001917"/>
    </source>
</evidence>
<evidence type="ECO:0000313" key="12">
    <source>
        <dbReference type="EMBL" id="RAK54723.1"/>
    </source>
</evidence>
<sequence length="360" mass="37783">MSLAKLLDDLPIPIIQAPMLGAHDERLALAACRAGALGSFPVSSHAPEDIEPAIEALRAQAGDAPFAVNLFVLPERASASAETLDAALARLRPWYDKVGAPLPEHPNSFAPDFEGQLAALTRAAPPIASFTFGALSRAQVEALHDGGTYVLGTANTVAEARAWAQVGADGIVAQGMDAGGHRGNFLADIEESLVGALPLTAAIIAAVELPVIAAGGIMDGRGLAAVLALGAKAAQMGTAFLLSEEATSHPLWRAAIEAAPDDPTRLTRAFSGRYARGIENRFMRDMRSMERDVPAYPVQNRLTQPLRAAAAKAGDAEAMALWAGQGVKLARPGGAEEMVRRWWREAREAARLLADRTGVA</sequence>
<evidence type="ECO:0000256" key="9">
    <source>
        <dbReference type="ARBA" id="ARBA00031155"/>
    </source>
</evidence>
<dbReference type="Gene3D" id="3.20.20.70">
    <property type="entry name" value="Aldolase class I"/>
    <property type="match status" value="1"/>
</dbReference>